<comment type="caution">
    <text evidence="1">The sequence shown here is derived from an EMBL/GenBank/DDBJ whole genome shotgun (WGS) entry which is preliminary data.</text>
</comment>
<dbReference type="Proteomes" id="UP001161294">
    <property type="component" value="Unassembled WGS sequence"/>
</dbReference>
<protein>
    <submittedName>
        <fullName evidence="1">Uncharacterized protein</fullName>
    </submittedName>
</protein>
<evidence type="ECO:0000313" key="1">
    <source>
        <dbReference type="EMBL" id="MDH2004904.1"/>
    </source>
</evidence>
<proteinExistence type="predicted"/>
<dbReference type="AlphaFoldDB" id="A0AA42W272"/>
<gene>
    <name evidence="1" type="ORF">N5J23_04960</name>
</gene>
<dbReference type="EMBL" id="JAOCJW010000006">
    <property type="protein sequence ID" value="MDH2004904.1"/>
    <property type="molecule type" value="Genomic_DNA"/>
</dbReference>
<organism evidence="1 2">
    <name type="scientific">Comamonas aquatica</name>
    <dbReference type="NCBI Taxonomy" id="225991"/>
    <lineage>
        <taxon>Bacteria</taxon>
        <taxon>Pseudomonadati</taxon>
        <taxon>Pseudomonadota</taxon>
        <taxon>Betaproteobacteria</taxon>
        <taxon>Burkholderiales</taxon>
        <taxon>Comamonadaceae</taxon>
        <taxon>Comamonas</taxon>
    </lineage>
</organism>
<dbReference type="RefSeq" id="WP_279852834.1">
    <property type="nucleotide sequence ID" value="NZ_JAOCIA010000005.1"/>
</dbReference>
<reference evidence="1" key="1">
    <citation type="submission" date="2022-09" db="EMBL/GenBank/DDBJ databases">
        <title>Intensive care unit water sources are persistently colonized with multi-drug resistant bacteria and are the site of extensive horizontal gene transfer of antibiotic resistance genes.</title>
        <authorList>
            <person name="Diorio-Toth L."/>
        </authorList>
    </citation>
    <scope>NUCLEOTIDE SEQUENCE</scope>
    <source>
        <strain evidence="1">GD03686</strain>
    </source>
</reference>
<evidence type="ECO:0000313" key="2">
    <source>
        <dbReference type="Proteomes" id="UP001161294"/>
    </source>
</evidence>
<name>A0AA42W272_9BURK</name>
<sequence>MTHHTDAERALFEAVASDDGKWPQAIERDAKGNYLLLTTANGWMWWQAARRAPAAPVPQGWIDPNDKAQKQYLPHIGERVLFKHDGRVYLGKHTGGSFKAEYPFGKTFGTWDCMWMYPSALDAAAPQPPEATVNQQLTVEAAPVQMPDPAGWIDDGGMVFWNDGRKPNDGEIIYTEQQVRELLADHGIQERST</sequence>
<accession>A0AA42W272</accession>